<dbReference type="Gene3D" id="3.40.350.10">
    <property type="entry name" value="Creatinase/prolidase N-terminal domain"/>
    <property type="match status" value="1"/>
</dbReference>
<feature type="binding site" evidence="7">
    <location>
        <position position="394"/>
    </location>
    <ligand>
        <name>Mn(2+)</name>
        <dbReference type="ChEBI" id="CHEBI:29035"/>
        <label>1</label>
    </ligand>
</feature>
<keyword evidence="4 7" id="KW-0224">Dipeptidase</keyword>
<feature type="binding site" evidence="7">
    <location>
        <position position="433"/>
    </location>
    <ligand>
        <name>Mn(2+)</name>
        <dbReference type="ChEBI" id="CHEBI:29035"/>
        <label>2</label>
    </ligand>
</feature>
<dbReference type="PATRIC" id="fig|1144748.3.peg.11"/>
<dbReference type="SUPFAM" id="SSF55920">
    <property type="entry name" value="Creatinase/aminopeptidase"/>
    <property type="match status" value="1"/>
</dbReference>
<name>A0A1B3B7H9_9GAMM</name>
<dbReference type="InterPro" id="IPR001131">
    <property type="entry name" value="Peptidase_M24B_aminopep-P_CS"/>
</dbReference>
<dbReference type="GO" id="GO:0016795">
    <property type="term" value="F:phosphoric triester hydrolase activity"/>
    <property type="evidence" value="ECO:0007669"/>
    <property type="project" value="InterPro"/>
</dbReference>
<keyword evidence="1 7" id="KW-0645">Protease</keyword>
<evidence type="ECO:0000313" key="10">
    <source>
        <dbReference type="EMBL" id="AOE48743.1"/>
    </source>
</evidence>
<dbReference type="InterPro" id="IPR052433">
    <property type="entry name" value="X-Pro_dipept-like"/>
</dbReference>
<dbReference type="InterPro" id="IPR029149">
    <property type="entry name" value="Creatin/AminoP/Spt16_N"/>
</dbReference>
<sequence>MRVLFHRQHGSFMTDSQLKPLFAEHIETIKKRYQDAMQRHGFDHLLIPAGSLHGIFLDDMSYPFKSNFHFNSFVPHDDLHDSTLIISAKGDLTLCYYQPVDFWHKVAGDPDGFWVEHFDIKMMRKKDEVRAFMPSNGNIAFIGEMAYPFLDEDFDAINPGNVINEINWFRATKTAYEIECCALANKRAAMGHMAARDMFYNQGSELEIHLAYLLASGHHEAQLPYNSIVALNENASILHYMHYDTERPSEHRTFLIDAGARYNSYDADITRTYAFDKNTEFAELIGTMEKLHLGIVDRIKPGQSYVELHVATHLEVAKVLNQFNICDMSPEAMVENGVTRTFFPHGLGHQIGLQVHDVGGHISNPDGDPAPPPEEHPFLRNTRTIEENQVLTIEPGLYFIKSLLADLKDSEHGSSINWDRIEQFRPFGGIRIEDDIAVTADGHRNLTRTYLK</sequence>
<accession>A0A1B3B7H9</accession>
<dbReference type="Pfam" id="PF21216">
    <property type="entry name" value="PepQ_N"/>
    <property type="match status" value="1"/>
</dbReference>
<feature type="binding site" evidence="7">
    <location>
        <position position="268"/>
    </location>
    <ligand>
        <name>Mn(2+)</name>
        <dbReference type="ChEBI" id="CHEBI:29035"/>
        <label>1</label>
    </ligand>
</feature>
<dbReference type="AlphaFoldDB" id="A0A1B3B7H9"/>
<evidence type="ECO:0000259" key="8">
    <source>
        <dbReference type="Pfam" id="PF00557"/>
    </source>
</evidence>
<dbReference type="KEGG" id="ksd:KS2013_11"/>
<dbReference type="GO" id="GO:0102009">
    <property type="term" value="F:proline dipeptidase activity"/>
    <property type="evidence" value="ECO:0007669"/>
    <property type="project" value="UniProtKB-EC"/>
</dbReference>
<dbReference type="EC" id="3.4.13.9" evidence="7"/>
<proteinExistence type="inferred from homology"/>
<feature type="domain" description="Peptidase M24" evidence="8">
    <location>
        <begin position="183"/>
        <end position="440"/>
    </location>
</feature>
<evidence type="ECO:0000256" key="5">
    <source>
        <dbReference type="ARBA" id="ARBA00023049"/>
    </source>
</evidence>
<dbReference type="InterPro" id="IPR000994">
    <property type="entry name" value="Pept_M24"/>
</dbReference>
<keyword evidence="11" id="KW-1185">Reference proteome</keyword>
<evidence type="ECO:0000256" key="1">
    <source>
        <dbReference type="ARBA" id="ARBA00022670"/>
    </source>
</evidence>
<evidence type="ECO:0000256" key="6">
    <source>
        <dbReference type="ARBA" id="ARBA00023211"/>
    </source>
</evidence>
<protein>
    <recommendedName>
        <fullName evidence="7">Xaa-Pro dipeptidase</fullName>
        <shortName evidence="7">X-Pro dipeptidase</shortName>
        <ecNumber evidence="7">3.4.13.9</ecNumber>
    </recommendedName>
    <alternativeName>
        <fullName evidence="7">Imidodipeptidase</fullName>
    </alternativeName>
    <alternativeName>
        <fullName evidence="7">Proline dipeptidase</fullName>
        <shortName evidence="7">Prolidase</shortName>
    </alternativeName>
</protein>
<feature type="binding site" evidence="7">
    <location>
        <position position="268"/>
    </location>
    <ligand>
        <name>Mn(2+)</name>
        <dbReference type="ChEBI" id="CHEBI:29035"/>
        <label>2</label>
    </ligand>
</feature>
<feature type="binding site" evidence="7">
    <location>
        <position position="349"/>
    </location>
    <ligand>
        <name>Mn(2+)</name>
        <dbReference type="ChEBI" id="CHEBI:29035"/>
        <label>1</label>
    </ligand>
</feature>
<dbReference type="GO" id="GO:0046872">
    <property type="term" value="F:metal ion binding"/>
    <property type="evidence" value="ECO:0007669"/>
    <property type="project" value="UniProtKB-KW"/>
</dbReference>
<evidence type="ECO:0000313" key="11">
    <source>
        <dbReference type="Proteomes" id="UP000094147"/>
    </source>
</evidence>
<evidence type="ECO:0000256" key="2">
    <source>
        <dbReference type="ARBA" id="ARBA00022723"/>
    </source>
</evidence>
<reference evidence="11" key="1">
    <citation type="submission" date="2015-08" db="EMBL/GenBank/DDBJ databases">
        <authorList>
            <person name="Kim K.M."/>
        </authorList>
    </citation>
    <scope>NUCLEOTIDE SEQUENCE [LARGE SCALE GENOMIC DNA]</scope>
    <source>
        <strain evidence="11">KCTC 23892</strain>
    </source>
</reference>
<keyword evidence="2 7" id="KW-0479">Metal-binding</keyword>
<comment type="similarity">
    <text evidence="7">Belongs to the peptidase M24B family. Bacterial-type prolidase subfamily.</text>
</comment>
<dbReference type="GO" id="GO:0008235">
    <property type="term" value="F:metalloexopeptidase activity"/>
    <property type="evidence" value="ECO:0007669"/>
    <property type="project" value="UniProtKB-UniRule"/>
</dbReference>
<feature type="binding site" evidence="7">
    <location>
        <position position="433"/>
    </location>
    <ligand>
        <name>Mn(2+)</name>
        <dbReference type="ChEBI" id="CHEBI:29035"/>
        <label>1</label>
    </ligand>
</feature>
<dbReference type="Pfam" id="PF00557">
    <property type="entry name" value="Peptidase_M24"/>
    <property type="match status" value="1"/>
</dbReference>
<dbReference type="InterPro" id="IPR048819">
    <property type="entry name" value="PepQ_N"/>
</dbReference>
<dbReference type="GO" id="GO:0005829">
    <property type="term" value="C:cytosol"/>
    <property type="evidence" value="ECO:0007669"/>
    <property type="project" value="TreeGrafter"/>
</dbReference>
<dbReference type="Gene3D" id="3.90.230.10">
    <property type="entry name" value="Creatinase/methionine aminopeptidase superfamily"/>
    <property type="match status" value="1"/>
</dbReference>
<dbReference type="InterPro" id="IPR036005">
    <property type="entry name" value="Creatinase/aminopeptidase-like"/>
</dbReference>
<dbReference type="Proteomes" id="UP000094147">
    <property type="component" value="Chromosome"/>
</dbReference>
<keyword evidence="5 7" id="KW-0482">Metalloprotease</keyword>
<dbReference type="PANTHER" id="PTHR43226:SF8">
    <property type="entry name" value="XAA-PRO DIPEPTIDASE"/>
    <property type="match status" value="1"/>
</dbReference>
<evidence type="ECO:0000256" key="7">
    <source>
        <dbReference type="HAMAP-Rule" id="MF_01279"/>
    </source>
</evidence>
<dbReference type="PANTHER" id="PTHR43226">
    <property type="entry name" value="XAA-PRO AMINOPEPTIDASE 3"/>
    <property type="match status" value="1"/>
</dbReference>
<evidence type="ECO:0000256" key="3">
    <source>
        <dbReference type="ARBA" id="ARBA00022801"/>
    </source>
</evidence>
<dbReference type="HAMAP" id="MF_01279">
    <property type="entry name" value="X_Pro_dipeptid"/>
    <property type="match status" value="1"/>
</dbReference>
<dbReference type="NCBIfam" id="NF010133">
    <property type="entry name" value="PRK13607.1"/>
    <property type="match status" value="1"/>
</dbReference>
<feature type="binding site" evidence="7">
    <location>
        <position position="257"/>
    </location>
    <ligand>
        <name>Mn(2+)</name>
        <dbReference type="ChEBI" id="CHEBI:29035"/>
        <label>2</label>
    </ligand>
</feature>
<evidence type="ECO:0000259" key="9">
    <source>
        <dbReference type="Pfam" id="PF21216"/>
    </source>
</evidence>
<comment type="catalytic activity">
    <reaction evidence="7">
        <text>Xaa-L-Pro dipeptide + H2O = an L-alpha-amino acid + L-proline</text>
        <dbReference type="Rhea" id="RHEA:76407"/>
        <dbReference type="ChEBI" id="CHEBI:15377"/>
        <dbReference type="ChEBI" id="CHEBI:59869"/>
        <dbReference type="ChEBI" id="CHEBI:60039"/>
        <dbReference type="ChEBI" id="CHEBI:195196"/>
        <dbReference type="EC" id="3.4.13.9"/>
    </reaction>
</comment>
<keyword evidence="3 7" id="KW-0378">Hydrolase</keyword>
<dbReference type="GO" id="GO:0006508">
    <property type="term" value="P:proteolysis"/>
    <property type="evidence" value="ECO:0007669"/>
    <property type="project" value="UniProtKB-KW"/>
</dbReference>
<dbReference type="GO" id="GO:0004177">
    <property type="term" value="F:aminopeptidase activity"/>
    <property type="evidence" value="ECO:0007669"/>
    <property type="project" value="TreeGrafter"/>
</dbReference>
<dbReference type="InterPro" id="IPR022846">
    <property type="entry name" value="X_Pro_dipept"/>
</dbReference>
<comment type="function">
    <text evidence="7">Splits dipeptides with a prolyl residue in the C-terminal position.</text>
</comment>
<dbReference type="PROSITE" id="PS00491">
    <property type="entry name" value="PROLINE_PEPTIDASE"/>
    <property type="match status" value="1"/>
</dbReference>
<gene>
    <name evidence="7" type="primary">pepQ</name>
    <name evidence="10" type="ORF">KS2013_11</name>
</gene>
<evidence type="ECO:0000256" key="4">
    <source>
        <dbReference type="ARBA" id="ARBA00022997"/>
    </source>
</evidence>
<feature type="domain" description="Xaa-Pro dipeptidase N-terminal" evidence="9">
    <location>
        <begin position="21"/>
        <end position="168"/>
    </location>
</feature>
<comment type="cofactor">
    <cofactor evidence="7">
        <name>Mn(2+)</name>
        <dbReference type="ChEBI" id="CHEBI:29035"/>
    </cofactor>
    <text evidence="7">Binds 2 manganese ions per subunit.</text>
</comment>
<organism evidence="10 11">
    <name type="scientific">Kangiella sediminilitoris</name>
    <dbReference type="NCBI Taxonomy" id="1144748"/>
    <lineage>
        <taxon>Bacteria</taxon>
        <taxon>Pseudomonadati</taxon>
        <taxon>Pseudomonadota</taxon>
        <taxon>Gammaproteobacteria</taxon>
        <taxon>Kangiellales</taxon>
        <taxon>Kangiellaceae</taxon>
        <taxon>Kangiella</taxon>
    </lineage>
</organism>
<dbReference type="EMBL" id="CP012418">
    <property type="protein sequence ID" value="AOE48743.1"/>
    <property type="molecule type" value="Genomic_DNA"/>
</dbReference>
<dbReference type="STRING" id="1144748.KS2013_11"/>
<keyword evidence="6 7" id="KW-0464">Manganese</keyword>